<dbReference type="AlphaFoldDB" id="A0A1H0WX77"/>
<dbReference type="RefSeq" id="WP_090104288.1">
    <property type="nucleotide sequence ID" value="NZ_FNIX01000024.1"/>
</dbReference>
<keyword evidence="1" id="KW-0472">Membrane</keyword>
<keyword evidence="3" id="KW-1185">Reference proteome</keyword>
<dbReference type="STRING" id="641025.SAMN05421507_12450"/>
<evidence type="ECO:0008006" key="4">
    <source>
        <dbReference type="Google" id="ProtNLM"/>
    </source>
</evidence>
<dbReference type="OrthoDB" id="960912at2"/>
<feature type="transmembrane region" description="Helical" evidence="1">
    <location>
        <begin position="152"/>
        <end position="172"/>
    </location>
</feature>
<feature type="transmembrane region" description="Helical" evidence="1">
    <location>
        <begin position="96"/>
        <end position="117"/>
    </location>
</feature>
<feature type="transmembrane region" description="Helical" evidence="1">
    <location>
        <begin position="129"/>
        <end position="146"/>
    </location>
</feature>
<reference evidence="3" key="1">
    <citation type="submission" date="2016-10" db="EMBL/GenBank/DDBJ databases">
        <authorList>
            <person name="Varghese N."/>
            <person name="Submissions S."/>
        </authorList>
    </citation>
    <scope>NUCLEOTIDE SEQUENCE [LARGE SCALE GENOMIC DNA]</scope>
    <source>
        <strain evidence="3">CGMCC 4.6609</strain>
    </source>
</reference>
<gene>
    <name evidence="2" type="ORF">SAMN05421507_12450</name>
</gene>
<evidence type="ECO:0000256" key="1">
    <source>
        <dbReference type="SAM" id="Phobius"/>
    </source>
</evidence>
<keyword evidence="1" id="KW-1133">Transmembrane helix</keyword>
<dbReference type="Proteomes" id="UP000199691">
    <property type="component" value="Unassembled WGS sequence"/>
</dbReference>
<keyword evidence="1" id="KW-0812">Transmembrane</keyword>
<protein>
    <recommendedName>
        <fullName evidence="4">Integral membrane protein</fullName>
    </recommendedName>
</protein>
<proteinExistence type="predicted"/>
<feature type="transmembrane region" description="Helical" evidence="1">
    <location>
        <begin position="69"/>
        <end position="90"/>
    </location>
</feature>
<name>A0A1H0WX77_9PSEU</name>
<evidence type="ECO:0000313" key="2">
    <source>
        <dbReference type="EMBL" id="SDP94826.1"/>
    </source>
</evidence>
<organism evidence="2 3">
    <name type="scientific">Lentzea jiangxiensis</name>
    <dbReference type="NCBI Taxonomy" id="641025"/>
    <lineage>
        <taxon>Bacteria</taxon>
        <taxon>Bacillati</taxon>
        <taxon>Actinomycetota</taxon>
        <taxon>Actinomycetes</taxon>
        <taxon>Pseudonocardiales</taxon>
        <taxon>Pseudonocardiaceae</taxon>
        <taxon>Lentzea</taxon>
    </lineage>
</organism>
<evidence type="ECO:0000313" key="3">
    <source>
        <dbReference type="Proteomes" id="UP000199691"/>
    </source>
</evidence>
<accession>A0A1H0WX77</accession>
<dbReference type="EMBL" id="FNIX01000024">
    <property type="protein sequence ID" value="SDP94826.1"/>
    <property type="molecule type" value="Genomic_DNA"/>
</dbReference>
<sequence>MTSTSSAASSLRRLYFVRAAFALVWAVPVALTGAGLGPVVLALVVLYPLFDVAAAIVDARASRQSENVLGLYVNIAVSLLAAGGVAVAGATSGTPGILLVWGAWAIVSGVVQLVVGVGRRRMGGQWPMILSGGLSVGAGTSFALMASRPDAVLTSVAGYAAVGGIFFLVSAIRLGSAAKEAPATAAA</sequence>